<sequence>MSALEIFVDRNALTDHEQEERKIWKVLEHCPDEELCDDDFVLIDINLYLDQTVPLNGLGSLAKAIGVELRDGQIVEDAPSTKNGLPCSVIVMAFELYAPTNLTDNEIQQRALSIAIDAILPFEKDEFDPPIEYPYETKDFCLYLARDARMNTGLEDGFCRCTIKGEIH</sequence>
<comment type="caution">
    <text evidence="1">The sequence shown here is derived from an EMBL/GenBank/DDBJ whole genome shotgun (WGS) entry which is preliminary data.</text>
</comment>
<name>A0A2I2G6Y3_9EURO</name>
<protein>
    <submittedName>
        <fullName evidence="1">Uncharacterized protein</fullName>
    </submittedName>
</protein>
<dbReference type="GeneID" id="36555355"/>
<dbReference type="AlphaFoldDB" id="A0A2I2G6Y3"/>
<reference evidence="1 2" key="1">
    <citation type="submission" date="2016-12" db="EMBL/GenBank/DDBJ databases">
        <title>The genomes of Aspergillus section Nigri reveals drivers in fungal speciation.</title>
        <authorList>
            <consortium name="DOE Joint Genome Institute"/>
            <person name="Vesth T.C."/>
            <person name="Nybo J."/>
            <person name="Theobald S."/>
            <person name="Brandl J."/>
            <person name="Frisvad J.C."/>
            <person name="Nielsen K.F."/>
            <person name="Lyhne E.K."/>
            <person name="Kogle M.E."/>
            <person name="Kuo A."/>
            <person name="Riley R."/>
            <person name="Clum A."/>
            <person name="Nolan M."/>
            <person name="Lipzen A."/>
            <person name="Salamov A."/>
            <person name="Henrissat B."/>
            <person name="Wiebenga A."/>
            <person name="De Vries R.P."/>
            <person name="Grigoriev I.V."/>
            <person name="Mortensen U.H."/>
            <person name="Andersen M.R."/>
            <person name="Baker S.E."/>
        </authorList>
    </citation>
    <scope>NUCLEOTIDE SEQUENCE [LARGE SCALE GENOMIC DNA]</scope>
    <source>
        <strain evidence="1 2">IBT 23096</strain>
    </source>
</reference>
<proteinExistence type="predicted"/>
<dbReference type="EMBL" id="MSFO01000004">
    <property type="protein sequence ID" value="PLB48634.1"/>
    <property type="molecule type" value="Genomic_DNA"/>
</dbReference>
<dbReference type="RefSeq" id="XP_024703936.1">
    <property type="nucleotide sequence ID" value="XM_024847656.1"/>
</dbReference>
<keyword evidence="2" id="KW-1185">Reference proteome</keyword>
<organism evidence="1 2">
    <name type="scientific">Aspergillus steynii IBT 23096</name>
    <dbReference type="NCBI Taxonomy" id="1392250"/>
    <lineage>
        <taxon>Eukaryota</taxon>
        <taxon>Fungi</taxon>
        <taxon>Dikarya</taxon>
        <taxon>Ascomycota</taxon>
        <taxon>Pezizomycotina</taxon>
        <taxon>Eurotiomycetes</taxon>
        <taxon>Eurotiomycetidae</taxon>
        <taxon>Eurotiales</taxon>
        <taxon>Aspergillaceae</taxon>
        <taxon>Aspergillus</taxon>
        <taxon>Aspergillus subgen. Circumdati</taxon>
    </lineage>
</organism>
<evidence type="ECO:0000313" key="1">
    <source>
        <dbReference type="EMBL" id="PLB48634.1"/>
    </source>
</evidence>
<dbReference type="VEuPathDB" id="FungiDB:P170DRAFT_425672"/>
<accession>A0A2I2G6Y3</accession>
<gene>
    <name evidence="1" type="ORF">P170DRAFT_425672</name>
</gene>
<evidence type="ECO:0000313" key="2">
    <source>
        <dbReference type="Proteomes" id="UP000234275"/>
    </source>
</evidence>
<dbReference type="OrthoDB" id="10352108at2759"/>
<dbReference type="Proteomes" id="UP000234275">
    <property type="component" value="Unassembled WGS sequence"/>
</dbReference>